<sequence>MRHEAKRIRRAYGRCGGDGGCALWLGALALLLAGVVAMPGPSSHLQAQSLFEWERDAWRDGRRQEEDRRSREQRRADYCRKLEQRLVQEWRRTNQSRSELPELRKELRDAEDAFRAAKAKADRRNCYENTFFFGRSLRRTPECVELDREARKAQRQVNSLRDRIDRIRRSGSAQSRQDELIAELARYGCGEDYERQYEARRPSFFSFFDDRGPSVREPRQRRSPSELPFATYRTMCVRQCDGYYFPVSFSTLPSQFQADEAQCQQRCAAPTELFVYRNPGEDVESMVSLEGKPYTELKNAWLYRKKFIDGCSCDAAEYSEAEIAQSMAELDGPSARLEEGSAQGAPGAGGQAGEGAAAREQSGDAHTDRDAPEDDSFDPRRR</sequence>
<evidence type="ECO:0000313" key="3">
    <source>
        <dbReference type="EMBL" id="RIA47551.1"/>
    </source>
</evidence>
<protein>
    <submittedName>
        <fullName evidence="3">Uncharacterized protein DUF2865</fullName>
    </submittedName>
</protein>
<evidence type="ECO:0000313" key="4">
    <source>
        <dbReference type="Proteomes" id="UP000266273"/>
    </source>
</evidence>
<feature type="compositionally biased region" description="Basic and acidic residues" evidence="2">
    <location>
        <begin position="361"/>
        <end position="370"/>
    </location>
</feature>
<keyword evidence="1" id="KW-0175">Coiled coil</keyword>
<evidence type="ECO:0000256" key="2">
    <source>
        <dbReference type="SAM" id="MobiDB-lite"/>
    </source>
</evidence>
<name>A0A397PP91_9HYPH</name>
<dbReference type="AlphaFoldDB" id="A0A397PP91"/>
<dbReference type="EMBL" id="QXDF01000002">
    <property type="protein sequence ID" value="RIA47551.1"/>
    <property type="molecule type" value="Genomic_DNA"/>
</dbReference>
<feature type="coiled-coil region" evidence="1">
    <location>
        <begin position="93"/>
        <end position="170"/>
    </location>
</feature>
<evidence type="ECO:0000256" key="1">
    <source>
        <dbReference type="SAM" id="Coils"/>
    </source>
</evidence>
<feature type="region of interest" description="Disordered" evidence="2">
    <location>
        <begin position="329"/>
        <end position="382"/>
    </location>
</feature>
<organism evidence="3 4">
    <name type="scientific">Dichotomicrobium thermohalophilum</name>
    <dbReference type="NCBI Taxonomy" id="933063"/>
    <lineage>
        <taxon>Bacteria</taxon>
        <taxon>Pseudomonadati</taxon>
        <taxon>Pseudomonadota</taxon>
        <taxon>Alphaproteobacteria</taxon>
        <taxon>Hyphomicrobiales</taxon>
        <taxon>Hyphomicrobiaceae</taxon>
        <taxon>Dichotomicrobium</taxon>
    </lineage>
</organism>
<gene>
    <name evidence="3" type="ORF">BXY53_2105</name>
</gene>
<keyword evidence="4" id="KW-1185">Reference proteome</keyword>
<dbReference type="Pfam" id="PF11064">
    <property type="entry name" value="DUF2865"/>
    <property type="match status" value="1"/>
</dbReference>
<dbReference type="InterPro" id="IPR021293">
    <property type="entry name" value="DUF2865"/>
</dbReference>
<comment type="caution">
    <text evidence="3">The sequence shown here is derived from an EMBL/GenBank/DDBJ whole genome shotgun (WGS) entry which is preliminary data.</text>
</comment>
<dbReference type="Proteomes" id="UP000266273">
    <property type="component" value="Unassembled WGS sequence"/>
</dbReference>
<accession>A0A397PP91</accession>
<proteinExistence type="predicted"/>
<dbReference type="RefSeq" id="WP_170144414.1">
    <property type="nucleotide sequence ID" value="NZ_QXDF01000002.1"/>
</dbReference>
<reference evidence="3 4" key="1">
    <citation type="submission" date="2018-08" db="EMBL/GenBank/DDBJ databases">
        <title>Genomic Encyclopedia of Archaeal and Bacterial Type Strains, Phase II (KMG-II): from individual species to whole genera.</title>
        <authorList>
            <person name="Goeker M."/>
        </authorList>
    </citation>
    <scope>NUCLEOTIDE SEQUENCE [LARGE SCALE GENOMIC DNA]</scope>
    <source>
        <strain evidence="3 4">DSM 5002</strain>
    </source>
</reference>